<evidence type="ECO:0000256" key="2">
    <source>
        <dbReference type="SAM" id="Phobius"/>
    </source>
</evidence>
<evidence type="ECO:0000313" key="4">
    <source>
        <dbReference type="Proteomes" id="UP001236663"/>
    </source>
</evidence>
<dbReference type="EMBL" id="JAUFQS010000006">
    <property type="protein sequence ID" value="MDN3687573.1"/>
    <property type="molecule type" value="Genomic_DNA"/>
</dbReference>
<keyword evidence="4" id="KW-1185">Reference proteome</keyword>
<accession>A0ABT8C6Z6</accession>
<comment type="caution">
    <text evidence="3">The sequence shown here is derived from an EMBL/GenBank/DDBJ whole genome shotgun (WGS) entry which is preliminary data.</text>
</comment>
<evidence type="ECO:0000313" key="3">
    <source>
        <dbReference type="EMBL" id="MDN3687573.1"/>
    </source>
</evidence>
<organism evidence="3 4">
    <name type="scientific">Cyclobacterium jeungdonense</name>
    <dbReference type="NCBI Taxonomy" id="708087"/>
    <lineage>
        <taxon>Bacteria</taxon>
        <taxon>Pseudomonadati</taxon>
        <taxon>Bacteroidota</taxon>
        <taxon>Cytophagia</taxon>
        <taxon>Cytophagales</taxon>
        <taxon>Cyclobacteriaceae</taxon>
        <taxon>Cyclobacterium</taxon>
    </lineage>
</organism>
<proteinExistence type="predicted"/>
<gene>
    <name evidence="3" type="ORF">QWZ15_07025</name>
</gene>
<keyword evidence="2" id="KW-0472">Membrane</keyword>
<keyword evidence="2" id="KW-1133">Transmembrane helix</keyword>
<sequence>MQQQSGPAAIAIIERYIWHAGIMIKKSTRCIIKSTYLLLTFLLIIMGVSASVSSVVSPNETAIACMSGRSFFPSRVQEDQASRKQNQVPEKSIPVSGEEDQRENSNEKEWSDSEYFYANNYSGLAFIHRSGLSMSLLNKVFSNRKTISLYILYHTWKSYLS</sequence>
<reference evidence="4" key="1">
    <citation type="journal article" date="2019" name="Int. J. Syst. Evol. Microbiol.">
        <title>The Global Catalogue of Microorganisms (GCM) 10K type strain sequencing project: providing services to taxonomists for standard genome sequencing and annotation.</title>
        <authorList>
            <consortium name="The Broad Institute Genomics Platform"/>
            <consortium name="The Broad Institute Genome Sequencing Center for Infectious Disease"/>
            <person name="Wu L."/>
            <person name="Ma J."/>
        </authorList>
    </citation>
    <scope>NUCLEOTIDE SEQUENCE [LARGE SCALE GENOMIC DNA]</scope>
    <source>
        <strain evidence="4">CECT 7706</strain>
    </source>
</reference>
<feature type="transmembrane region" description="Helical" evidence="2">
    <location>
        <begin position="35"/>
        <end position="56"/>
    </location>
</feature>
<dbReference type="RefSeq" id="WP_163385155.1">
    <property type="nucleotide sequence ID" value="NZ_JAUFQS010000006.1"/>
</dbReference>
<keyword evidence="2" id="KW-0812">Transmembrane</keyword>
<evidence type="ECO:0000256" key="1">
    <source>
        <dbReference type="SAM" id="MobiDB-lite"/>
    </source>
</evidence>
<dbReference type="Proteomes" id="UP001236663">
    <property type="component" value="Unassembled WGS sequence"/>
</dbReference>
<protein>
    <submittedName>
        <fullName evidence="3">Uncharacterized protein</fullName>
    </submittedName>
</protein>
<name>A0ABT8C6Z6_9BACT</name>
<feature type="region of interest" description="Disordered" evidence="1">
    <location>
        <begin position="76"/>
        <end position="107"/>
    </location>
</feature>